<name>A0A0P6WCP1_9BACI</name>
<gene>
    <name evidence="1" type="ORF">AM506_15390</name>
</gene>
<dbReference type="OrthoDB" id="1648298at2"/>
<dbReference type="Proteomes" id="UP000050398">
    <property type="component" value="Unassembled WGS sequence"/>
</dbReference>
<proteinExistence type="predicted"/>
<evidence type="ECO:0000313" key="2">
    <source>
        <dbReference type="Proteomes" id="UP000050398"/>
    </source>
</evidence>
<accession>A0A0P6WCP1</accession>
<dbReference type="AlphaFoldDB" id="A0A0P6WCP1"/>
<reference evidence="1 2" key="1">
    <citation type="submission" date="2015-08" db="EMBL/GenBank/DDBJ databases">
        <title>Draft Genome Sequence of Bacillus vietnamensis UCD-SED5.</title>
        <authorList>
            <person name="Lee R.D."/>
            <person name="Jospin G."/>
            <person name="Lang J.M."/>
            <person name="Coil D.A."/>
            <person name="Eisen J.A."/>
        </authorList>
    </citation>
    <scope>NUCLEOTIDE SEQUENCE [LARGE SCALE GENOMIC DNA]</scope>
    <source>
        <strain evidence="1 2">UCD-SED5</strain>
    </source>
</reference>
<evidence type="ECO:0000313" key="1">
    <source>
        <dbReference type="EMBL" id="KPL58712.1"/>
    </source>
</evidence>
<sequence length="211" mass="24505">METDLISKKEVLELTGISYGQLYRWKRKNIIPEGWFIKKSSYTGQETFFPREKMLARIDTIKEMKDDYSLDELSDFFSPNPTRIGVSEGELSSHGLLSDQTMAFCTSLLPVKDAYEFQDILNMLIIEKCNRLEIPKEAQQTLYLFLHEKFTPLKESSLELIGIRKGEAHMWMLLPLPSDFLVDHTAQVVLRFDLQQMMEELKITLTNTKGI</sequence>
<evidence type="ECO:0008006" key="3">
    <source>
        <dbReference type="Google" id="ProtNLM"/>
    </source>
</evidence>
<protein>
    <recommendedName>
        <fullName evidence="3">DUF4004 family protein</fullName>
    </recommendedName>
</protein>
<dbReference type="eggNOG" id="COG0789">
    <property type="taxonomic scope" value="Bacteria"/>
</dbReference>
<dbReference type="RefSeq" id="WP_060673379.1">
    <property type="nucleotide sequence ID" value="NZ_JBCNGU010000013.1"/>
</dbReference>
<dbReference type="PATRIC" id="fig|218284.4.peg.1271"/>
<organism evidence="1 2">
    <name type="scientific">Rossellomorea vietnamensis</name>
    <dbReference type="NCBI Taxonomy" id="218284"/>
    <lineage>
        <taxon>Bacteria</taxon>
        <taxon>Bacillati</taxon>
        <taxon>Bacillota</taxon>
        <taxon>Bacilli</taxon>
        <taxon>Bacillales</taxon>
        <taxon>Bacillaceae</taxon>
        <taxon>Rossellomorea</taxon>
    </lineage>
</organism>
<dbReference type="InterPro" id="IPR025063">
    <property type="entry name" value="DUF4004"/>
</dbReference>
<dbReference type="EMBL" id="LIXZ01000013">
    <property type="protein sequence ID" value="KPL58712.1"/>
    <property type="molecule type" value="Genomic_DNA"/>
</dbReference>
<comment type="caution">
    <text evidence="1">The sequence shown here is derived from an EMBL/GenBank/DDBJ whole genome shotgun (WGS) entry which is preliminary data.</text>
</comment>
<dbReference type="Pfam" id="PF13171">
    <property type="entry name" value="DUF4004"/>
    <property type="match status" value="1"/>
</dbReference>